<proteinExistence type="predicted"/>
<evidence type="ECO:0000313" key="1">
    <source>
        <dbReference type="EMBL" id="CUG85303.1"/>
    </source>
</evidence>
<dbReference type="AlphaFoldDB" id="A0A0S4J6R6"/>
<name>A0A0S4J6R6_BODSA</name>
<dbReference type="EMBL" id="CYKH01001153">
    <property type="protein sequence ID" value="CUG85303.1"/>
    <property type="molecule type" value="Genomic_DNA"/>
</dbReference>
<dbReference type="VEuPathDB" id="TriTrypDB:BSAL_89595"/>
<feature type="non-terminal residue" evidence="1">
    <location>
        <position position="293"/>
    </location>
</feature>
<reference evidence="2" key="1">
    <citation type="submission" date="2015-09" db="EMBL/GenBank/DDBJ databases">
        <authorList>
            <consortium name="Pathogen Informatics"/>
        </authorList>
    </citation>
    <scope>NUCLEOTIDE SEQUENCE [LARGE SCALE GENOMIC DNA]</scope>
    <source>
        <strain evidence="2">Lake Konstanz</strain>
    </source>
</reference>
<accession>A0A0S4J6R6</accession>
<protein>
    <submittedName>
        <fullName evidence="1">Bodo-specific multi-copy gene family, putative</fullName>
    </submittedName>
</protein>
<dbReference type="Proteomes" id="UP000051952">
    <property type="component" value="Unassembled WGS sequence"/>
</dbReference>
<sequence>MFRRLSPPYARLICVGGGAYDNRRWTTTTADKTTSPTDPQTWPKDWTSADIQKLLRDHLSNPKAPPNYDSFAVLHNIGDYKSLAFLLKAHIKPPAPSEVDIDEYLSRYVNNIADSSSMPVQERTTQLDALVNALSAQRSSENRIIVYCTSPRGTGKTQFLKWAVFMRYSEAMRCGRVIVRCCDKAAHDGGDKTQLPWITQVLEDRSSSSTPLERSSVDDGLCELIRTHVESVTGSRQDQTNYRDPHTAYATWMSETARHFNIPKDKSNVNPLIILDTCEILSEHDHKSLVHKH</sequence>
<keyword evidence="2" id="KW-1185">Reference proteome</keyword>
<gene>
    <name evidence="1" type="ORF">BSAL_89595</name>
</gene>
<organism evidence="1 2">
    <name type="scientific">Bodo saltans</name>
    <name type="common">Flagellated protozoan</name>
    <dbReference type="NCBI Taxonomy" id="75058"/>
    <lineage>
        <taxon>Eukaryota</taxon>
        <taxon>Discoba</taxon>
        <taxon>Euglenozoa</taxon>
        <taxon>Kinetoplastea</taxon>
        <taxon>Metakinetoplastina</taxon>
        <taxon>Eubodonida</taxon>
        <taxon>Bodonidae</taxon>
        <taxon>Bodo</taxon>
    </lineage>
</organism>
<evidence type="ECO:0000313" key="2">
    <source>
        <dbReference type="Proteomes" id="UP000051952"/>
    </source>
</evidence>